<reference evidence="16" key="1">
    <citation type="journal article" date="2019" name="Int. J. Syst. Evol. Microbiol.">
        <title>The Global Catalogue of Microorganisms (GCM) 10K type strain sequencing project: providing services to taxonomists for standard genome sequencing and annotation.</title>
        <authorList>
            <consortium name="The Broad Institute Genomics Platform"/>
            <consortium name="The Broad Institute Genome Sequencing Center for Infectious Disease"/>
            <person name="Wu L."/>
            <person name="Ma J."/>
        </authorList>
    </citation>
    <scope>NUCLEOTIDE SEQUENCE [LARGE SCALE GENOMIC DNA]</scope>
    <source>
        <strain evidence="16">CGMCC 1.18575</strain>
    </source>
</reference>
<dbReference type="Gene3D" id="1.10.30.20">
    <property type="entry name" value="Bacterial XPD DNA helicase, FeS cluster domain"/>
    <property type="match status" value="1"/>
</dbReference>
<keyword evidence="8" id="KW-0408">Iron</keyword>
<keyword evidence="5 15" id="KW-0378">Hydrolase</keyword>
<dbReference type="Pfam" id="PF06733">
    <property type="entry name" value="DEAD_2"/>
    <property type="match status" value="1"/>
</dbReference>
<dbReference type="InterPro" id="IPR006555">
    <property type="entry name" value="ATP-dep_Helicase_C"/>
</dbReference>
<keyword evidence="12" id="KW-0413">Isomerase</keyword>
<dbReference type="InterPro" id="IPR006554">
    <property type="entry name" value="Helicase-like_DEXD_c2"/>
</dbReference>
<dbReference type="GO" id="GO:0016787">
    <property type="term" value="F:hydrolase activity"/>
    <property type="evidence" value="ECO:0007669"/>
    <property type="project" value="UniProtKB-KW"/>
</dbReference>
<accession>A0ABW0HTG7</accession>
<keyword evidence="6 15" id="KW-0347">Helicase</keyword>
<dbReference type="InterPro" id="IPR027417">
    <property type="entry name" value="P-loop_NTPase"/>
</dbReference>
<dbReference type="InterPro" id="IPR011545">
    <property type="entry name" value="DEAD/DEAH_box_helicase_dom"/>
</dbReference>
<dbReference type="Pfam" id="PF00270">
    <property type="entry name" value="DEAD"/>
    <property type="match status" value="1"/>
</dbReference>
<dbReference type="InterPro" id="IPR010614">
    <property type="entry name" value="RAD3-like_helicase_DEAD"/>
</dbReference>
<evidence type="ECO:0000256" key="13">
    <source>
        <dbReference type="ARBA" id="ARBA00038058"/>
    </source>
</evidence>
<evidence type="ECO:0000313" key="16">
    <source>
        <dbReference type="Proteomes" id="UP001596113"/>
    </source>
</evidence>
<comment type="caution">
    <text evidence="15">The sequence shown here is derived from an EMBL/GenBank/DDBJ whole genome shotgun (WGS) entry which is preliminary data.</text>
</comment>
<evidence type="ECO:0000256" key="4">
    <source>
        <dbReference type="ARBA" id="ARBA00022763"/>
    </source>
</evidence>
<keyword evidence="1" id="KW-0004">4Fe-4S</keyword>
<keyword evidence="16" id="KW-1185">Reference proteome</keyword>
<dbReference type="InterPro" id="IPR042493">
    <property type="entry name" value="XPD_DNA_FeS"/>
</dbReference>
<evidence type="ECO:0000256" key="12">
    <source>
        <dbReference type="ARBA" id="ARBA00023235"/>
    </source>
</evidence>
<keyword evidence="10" id="KW-0238">DNA-binding</keyword>
<dbReference type="SMART" id="SM00491">
    <property type="entry name" value="HELICc2"/>
    <property type="match status" value="1"/>
</dbReference>
<keyword evidence="3" id="KW-0547">Nucleotide-binding</keyword>
<dbReference type="PROSITE" id="PS51193">
    <property type="entry name" value="HELICASE_ATP_BIND_2"/>
    <property type="match status" value="1"/>
</dbReference>
<evidence type="ECO:0000256" key="8">
    <source>
        <dbReference type="ARBA" id="ARBA00023004"/>
    </source>
</evidence>
<evidence type="ECO:0000256" key="11">
    <source>
        <dbReference type="ARBA" id="ARBA00023204"/>
    </source>
</evidence>
<dbReference type="Gene3D" id="3.40.50.300">
    <property type="entry name" value="P-loop containing nucleotide triphosphate hydrolases"/>
    <property type="match status" value="2"/>
</dbReference>
<evidence type="ECO:0000256" key="6">
    <source>
        <dbReference type="ARBA" id="ARBA00022806"/>
    </source>
</evidence>
<dbReference type="SUPFAM" id="SSF52540">
    <property type="entry name" value="P-loop containing nucleoside triphosphate hydrolases"/>
    <property type="match status" value="2"/>
</dbReference>
<dbReference type="SMART" id="SM00488">
    <property type="entry name" value="DEXDc2"/>
    <property type="match status" value="1"/>
</dbReference>
<dbReference type="PANTHER" id="PTHR11472">
    <property type="entry name" value="DNA REPAIR DEAD HELICASE RAD3/XP-D SUBFAMILY MEMBER"/>
    <property type="match status" value="1"/>
</dbReference>
<evidence type="ECO:0000256" key="5">
    <source>
        <dbReference type="ARBA" id="ARBA00022801"/>
    </source>
</evidence>
<evidence type="ECO:0000313" key="15">
    <source>
        <dbReference type="EMBL" id="MFC5403501.1"/>
    </source>
</evidence>
<protein>
    <submittedName>
        <fullName evidence="15">ATP-dependent DNA helicase</fullName>
        <ecNumber evidence="15">3.6.4.12</ecNumber>
    </submittedName>
</protein>
<evidence type="ECO:0000259" key="14">
    <source>
        <dbReference type="PROSITE" id="PS51193"/>
    </source>
</evidence>
<dbReference type="PANTHER" id="PTHR11472:SF34">
    <property type="entry name" value="REGULATOR OF TELOMERE ELONGATION HELICASE 1"/>
    <property type="match status" value="1"/>
</dbReference>
<dbReference type="EC" id="3.6.4.12" evidence="15"/>
<gene>
    <name evidence="15" type="ORF">ACFPOF_12230</name>
</gene>
<dbReference type="Gene3D" id="3.90.320.10">
    <property type="match status" value="1"/>
</dbReference>
<evidence type="ECO:0000256" key="7">
    <source>
        <dbReference type="ARBA" id="ARBA00022840"/>
    </source>
</evidence>
<dbReference type="Proteomes" id="UP001596113">
    <property type="component" value="Unassembled WGS sequence"/>
</dbReference>
<dbReference type="RefSeq" id="WP_378132906.1">
    <property type="nucleotide sequence ID" value="NZ_JBHSMI010000023.1"/>
</dbReference>
<evidence type="ECO:0000256" key="1">
    <source>
        <dbReference type="ARBA" id="ARBA00022485"/>
    </source>
</evidence>
<proteinExistence type="inferred from homology"/>
<evidence type="ECO:0000256" key="3">
    <source>
        <dbReference type="ARBA" id="ARBA00022741"/>
    </source>
</evidence>
<keyword evidence="11" id="KW-0234">DNA repair</keyword>
<dbReference type="GO" id="GO:0003678">
    <property type="term" value="F:DNA helicase activity"/>
    <property type="evidence" value="ECO:0007669"/>
    <property type="project" value="UniProtKB-EC"/>
</dbReference>
<evidence type="ECO:0000256" key="10">
    <source>
        <dbReference type="ARBA" id="ARBA00023125"/>
    </source>
</evidence>
<sequence>MENTLAIAISVRPLVEYAYAGGDIDVRIRAITAMTEGTKAHQRIQRQYGEQDRKEVLLKVEIPCGNLIFSVEGRCDGLLIGEDGVVTIDEIKSTARDVAGMTEDETAPVHWAQAMFYAYMYAVESGIGQVRTRLTYVRTDTDDLIRFEREHTAAELEAFAREMVERYAPYARMLLRNRSERDESIAALDFPFSSYREGQRKLVGAVYKAIDEGRKLFARAPTGIGKTMSTLFPTIKALGNGKLGQFYYLTARTLTRTAAEEAMALMAEQGLKLRSVTLTAKEKICFQEEVDCRRECCPYAEGYYDRVNGAVLDLLGHETLATRPVIETYARKHRVCPFEFSLDVAYGADAVICDYNYVFDPRVAFKRMSGEQKNGSALLIDEAHNLVDRGREMYSAALDKRVFLELGRAFKSPKGSKGASRDVERTAKAINKWFVERRKVFEEQGNGGKGELEAQDERPDDLLALVDDFAVASERALAEMSGAAEDGVDTTPTLTEAYFSALAFQRIGKLYAGNHVTYSMFRRGEERVKMFCMDPSDALRKAGKGFRAHIFFSATLTPLNYYMDMLGADEADYSLTLGSPFAKEQWDVTVVPLSTRYADRERTKGAVVNALLRMTGDRPGNFLAFFPSYEYMNAIFEVYLAGLAEGSGVRTQLQRPDMAEAERESFLAEFQAGGEGTLIGFAVMGGIFSEGIDLVGDRLNGVAIVGVGMPQLGPERNLIRDHFEAEGRNGFDYAYVYPGMNKVLQAGGRLIRTENDKGTLLLIDDRYRKLPYARLLPEEWRTGD</sequence>
<feature type="domain" description="Helicase ATP-binding" evidence="14">
    <location>
        <begin position="185"/>
        <end position="442"/>
    </location>
</feature>
<dbReference type="EMBL" id="JBHSMI010000023">
    <property type="protein sequence ID" value="MFC5403501.1"/>
    <property type="molecule type" value="Genomic_DNA"/>
</dbReference>
<dbReference type="Pfam" id="PF13307">
    <property type="entry name" value="Helicase_C_2"/>
    <property type="match status" value="1"/>
</dbReference>
<name>A0ABW0HTG7_9BACL</name>
<evidence type="ECO:0000256" key="2">
    <source>
        <dbReference type="ARBA" id="ARBA00022723"/>
    </source>
</evidence>
<keyword evidence="2" id="KW-0479">Metal-binding</keyword>
<comment type="similarity">
    <text evidence="13">Belongs to the helicase family. DinG subfamily.</text>
</comment>
<dbReference type="InterPro" id="IPR045028">
    <property type="entry name" value="DinG/Rad3-like"/>
</dbReference>
<keyword evidence="9" id="KW-0411">Iron-sulfur</keyword>
<keyword evidence="7" id="KW-0067">ATP-binding</keyword>
<dbReference type="InterPro" id="IPR014013">
    <property type="entry name" value="Helic_SF1/SF2_ATP-bd_DinG/Rad3"/>
</dbReference>
<evidence type="ECO:0000256" key="9">
    <source>
        <dbReference type="ARBA" id="ARBA00023014"/>
    </source>
</evidence>
<dbReference type="Gene3D" id="1.10.275.40">
    <property type="match status" value="1"/>
</dbReference>
<keyword evidence="4" id="KW-0227">DNA damage</keyword>
<organism evidence="15 16">
    <name type="scientific">Cohnella soli</name>
    <dbReference type="NCBI Taxonomy" id="425005"/>
    <lineage>
        <taxon>Bacteria</taxon>
        <taxon>Bacillati</taxon>
        <taxon>Bacillota</taxon>
        <taxon>Bacilli</taxon>
        <taxon>Bacillales</taxon>
        <taxon>Paenibacillaceae</taxon>
        <taxon>Cohnella</taxon>
    </lineage>
</organism>
<dbReference type="InterPro" id="IPR011604">
    <property type="entry name" value="PDDEXK-like_dom_sf"/>
</dbReference>